<gene>
    <name evidence="1" type="ORF">ENO34_02080</name>
</gene>
<sequence length="161" mass="18866">MKKEQLEILIYDTETFVYFQQKKIDKIIKERDIISTSESVFIFKNFSESLFKLSELFSRVNEIENHSTIRDICELSLHTIGWIIFTLPSLEIHTPLFPENFKIKDIDIIDFLAQSMINIENLSDDIKSLKWFSTDITQDLKKASMFFGYLSSISQKGGQYS</sequence>
<dbReference type="Proteomes" id="UP000885621">
    <property type="component" value="Unassembled WGS sequence"/>
</dbReference>
<protein>
    <submittedName>
        <fullName evidence="1">Uncharacterized protein</fullName>
    </submittedName>
</protein>
<comment type="caution">
    <text evidence="1">The sequence shown here is derived from an EMBL/GenBank/DDBJ whole genome shotgun (WGS) entry which is preliminary data.</text>
</comment>
<name>A0A832DRR1_9AQUI</name>
<accession>A0A832DRR1</accession>
<evidence type="ECO:0000313" key="1">
    <source>
        <dbReference type="EMBL" id="HEV09171.1"/>
    </source>
</evidence>
<dbReference type="EMBL" id="DSFC01000119">
    <property type="protein sequence ID" value="HEV09171.1"/>
    <property type="molecule type" value="Genomic_DNA"/>
</dbReference>
<dbReference type="AlphaFoldDB" id="A0A832DRR1"/>
<organism evidence="1">
    <name type="scientific">Sulfurihydrogenibium azorense</name>
    <dbReference type="NCBI Taxonomy" id="309806"/>
    <lineage>
        <taxon>Bacteria</taxon>
        <taxon>Pseudomonadati</taxon>
        <taxon>Aquificota</taxon>
        <taxon>Aquificia</taxon>
        <taxon>Aquificales</taxon>
        <taxon>Hydrogenothermaceae</taxon>
        <taxon>Sulfurihydrogenibium</taxon>
    </lineage>
</organism>
<proteinExistence type="predicted"/>
<reference evidence="1" key="1">
    <citation type="journal article" date="2020" name="mSystems">
        <title>Genome- and Community-Level Interaction Insights into Carbon Utilization and Element Cycling Functions of Hydrothermarchaeota in Hydrothermal Sediment.</title>
        <authorList>
            <person name="Zhou Z."/>
            <person name="Liu Y."/>
            <person name="Xu W."/>
            <person name="Pan J."/>
            <person name="Luo Z.H."/>
            <person name="Li M."/>
        </authorList>
    </citation>
    <scope>NUCLEOTIDE SEQUENCE [LARGE SCALE GENOMIC DNA]</scope>
    <source>
        <strain evidence="1">SpSt-1257</strain>
    </source>
</reference>